<dbReference type="EMBL" id="KQ257453">
    <property type="protein sequence ID" value="KND01942.1"/>
    <property type="molecule type" value="Genomic_DNA"/>
</dbReference>
<feature type="compositionally biased region" description="Acidic residues" evidence="2">
    <location>
        <begin position="239"/>
        <end position="255"/>
    </location>
</feature>
<dbReference type="PANTHER" id="PTHR23325:SF1">
    <property type="entry name" value="SERUM RESPONSE FACTOR-BINDING PROTEIN 1"/>
    <property type="match status" value="1"/>
</dbReference>
<proteinExistence type="predicted"/>
<feature type="region of interest" description="Disordered" evidence="2">
    <location>
        <begin position="1"/>
        <end position="31"/>
    </location>
</feature>
<sequence length="353" mass="39959">MGMSTHDEDQDATSQSRQDNTGTTLQEPTWEQLSDRIAKRLHHIRIELKRGAKKAKTFETRKLVKKLRFFRKQYDQAKNDESTPDEIKLQRQKMVEKFEADVESIKYKHINMDKIVHNAFAACLSKSSLPHLPNLLSTWDSAKDWTQTDQNTPSVTRVEQRLSSSEPIRDAAEGAIEDLHCLLTGVRSKTRKRKKNPPTQKLSTVSKVSVQTDDDDDEADSDEMSRPVTSAFIASLGDSDSELDLSVSEVEESDYDQPASKKVKKNRQGQRARRAQAEKLYGQRAKHLQNASHPPPNSKRAPSSTTTQPVKEVPKETLHPSWEAKRKAKEAQSMILQAGKPKKIVFGSESDED</sequence>
<organism evidence="4 5">
    <name type="scientific">Spizellomyces punctatus (strain DAOM BR117)</name>
    <dbReference type="NCBI Taxonomy" id="645134"/>
    <lineage>
        <taxon>Eukaryota</taxon>
        <taxon>Fungi</taxon>
        <taxon>Fungi incertae sedis</taxon>
        <taxon>Chytridiomycota</taxon>
        <taxon>Chytridiomycota incertae sedis</taxon>
        <taxon>Chytridiomycetes</taxon>
        <taxon>Spizellomycetales</taxon>
        <taxon>Spizellomycetaceae</taxon>
        <taxon>Spizellomyces</taxon>
    </lineage>
</organism>
<reference evidence="4 5" key="1">
    <citation type="submission" date="2009-08" db="EMBL/GenBank/DDBJ databases">
        <title>The Genome Sequence of Spizellomyces punctatus strain DAOM BR117.</title>
        <authorList>
            <consortium name="The Broad Institute Genome Sequencing Platform"/>
            <person name="Russ C."/>
            <person name="Cuomo C."/>
            <person name="Shea T."/>
            <person name="Young S.K."/>
            <person name="Zeng Q."/>
            <person name="Koehrsen M."/>
            <person name="Haas B."/>
            <person name="Borodovsky M."/>
            <person name="Guigo R."/>
            <person name="Alvarado L."/>
            <person name="Berlin A."/>
            <person name="Bochicchio J."/>
            <person name="Borenstein D."/>
            <person name="Chapman S."/>
            <person name="Chen Z."/>
            <person name="Engels R."/>
            <person name="Freedman E."/>
            <person name="Gellesch M."/>
            <person name="Goldberg J."/>
            <person name="Griggs A."/>
            <person name="Gujja S."/>
            <person name="Heiman D."/>
            <person name="Hepburn T."/>
            <person name="Howarth C."/>
            <person name="Jen D."/>
            <person name="Larson L."/>
            <person name="Lewis B."/>
            <person name="Mehta T."/>
            <person name="Park D."/>
            <person name="Pearson M."/>
            <person name="Roberts A."/>
            <person name="Saif S."/>
            <person name="Shenoy N."/>
            <person name="Sisk P."/>
            <person name="Stolte C."/>
            <person name="Sykes S."/>
            <person name="Thomson T."/>
            <person name="Walk T."/>
            <person name="White J."/>
            <person name="Yandava C."/>
            <person name="Burger G."/>
            <person name="Gray M.W."/>
            <person name="Holland P.W.H."/>
            <person name="King N."/>
            <person name="Lang F.B.F."/>
            <person name="Roger A.J."/>
            <person name="Ruiz-Trillo I."/>
            <person name="Lander E."/>
            <person name="Nusbaum C."/>
        </authorList>
    </citation>
    <scope>NUCLEOTIDE SEQUENCE [LARGE SCALE GENOMIC DNA]</scope>
    <source>
        <strain evidence="4 5">DAOM BR117</strain>
    </source>
</reference>
<feature type="compositionally biased region" description="Basic residues" evidence="2">
    <location>
        <begin position="261"/>
        <end position="274"/>
    </location>
</feature>
<feature type="compositionally biased region" description="Polar residues" evidence="2">
    <location>
        <begin position="12"/>
        <end position="31"/>
    </location>
</feature>
<gene>
    <name evidence="4" type="ORF">SPPG_02449</name>
</gene>
<feature type="compositionally biased region" description="Polar residues" evidence="2">
    <location>
        <begin position="146"/>
        <end position="166"/>
    </location>
</feature>
<dbReference type="Proteomes" id="UP000053201">
    <property type="component" value="Unassembled WGS sequence"/>
</dbReference>
<feature type="compositionally biased region" description="Basic and acidic residues" evidence="2">
    <location>
        <begin position="312"/>
        <end position="325"/>
    </location>
</feature>
<feature type="compositionally biased region" description="Polar residues" evidence="2">
    <location>
        <begin position="197"/>
        <end position="211"/>
    </location>
</feature>
<evidence type="ECO:0000256" key="2">
    <source>
        <dbReference type="SAM" id="MobiDB-lite"/>
    </source>
</evidence>
<feature type="region of interest" description="Disordered" evidence="2">
    <location>
        <begin position="188"/>
        <end position="353"/>
    </location>
</feature>
<evidence type="ECO:0000256" key="1">
    <source>
        <dbReference type="ARBA" id="ARBA00023054"/>
    </source>
</evidence>
<name>A0A0L0HLE0_SPIPD</name>
<keyword evidence="1" id="KW-0175">Coiled coil</keyword>
<feature type="region of interest" description="Disordered" evidence="2">
    <location>
        <begin position="146"/>
        <end position="168"/>
    </location>
</feature>
<protein>
    <recommendedName>
        <fullName evidence="3">Bud22 domain-containing protein</fullName>
    </recommendedName>
</protein>
<dbReference type="PANTHER" id="PTHR23325">
    <property type="entry name" value="SERUM RESPONSE FACTOR-BINDING"/>
    <property type="match status" value="1"/>
</dbReference>
<evidence type="ECO:0000259" key="3">
    <source>
        <dbReference type="Pfam" id="PF09073"/>
    </source>
</evidence>
<dbReference type="InterPro" id="IPR037393">
    <property type="entry name" value="Bud22/SRFB1"/>
</dbReference>
<dbReference type="FunCoup" id="A0A0L0HLE0">
    <property type="interactions" value="86"/>
</dbReference>
<feature type="compositionally biased region" description="Polar residues" evidence="2">
    <location>
        <begin position="300"/>
        <end position="309"/>
    </location>
</feature>
<dbReference type="RefSeq" id="XP_016609981.1">
    <property type="nucleotide sequence ID" value="XM_016750738.1"/>
</dbReference>
<feature type="compositionally biased region" description="Acidic residues" evidence="2">
    <location>
        <begin position="212"/>
        <end position="222"/>
    </location>
</feature>
<dbReference type="OrthoDB" id="2129696at2759"/>
<dbReference type="OMA" id="RQRRIVW"/>
<keyword evidence="5" id="KW-1185">Reference proteome</keyword>
<evidence type="ECO:0000313" key="5">
    <source>
        <dbReference type="Proteomes" id="UP000053201"/>
    </source>
</evidence>
<accession>A0A0L0HLE0</accession>
<dbReference type="GO" id="GO:0005634">
    <property type="term" value="C:nucleus"/>
    <property type="evidence" value="ECO:0007669"/>
    <property type="project" value="TreeGrafter"/>
</dbReference>
<dbReference type="GO" id="GO:0030490">
    <property type="term" value="P:maturation of SSU-rRNA"/>
    <property type="evidence" value="ECO:0007669"/>
    <property type="project" value="TreeGrafter"/>
</dbReference>
<feature type="domain" description="Bud22" evidence="3">
    <location>
        <begin position="230"/>
        <end position="346"/>
    </location>
</feature>
<dbReference type="InParanoid" id="A0A0L0HLE0"/>
<dbReference type="VEuPathDB" id="FungiDB:SPPG_02449"/>
<dbReference type="STRING" id="645134.A0A0L0HLE0"/>
<dbReference type="AlphaFoldDB" id="A0A0L0HLE0"/>
<dbReference type="Pfam" id="PF09073">
    <property type="entry name" value="BUD22"/>
    <property type="match status" value="2"/>
</dbReference>
<dbReference type="InterPro" id="IPR015158">
    <property type="entry name" value="Bud22_dom"/>
</dbReference>
<dbReference type="GO" id="GO:0030686">
    <property type="term" value="C:90S preribosome"/>
    <property type="evidence" value="ECO:0007669"/>
    <property type="project" value="TreeGrafter"/>
</dbReference>
<dbReference type="GeneID" id="27686033"/>
<evidence type="ECO:0000313" key="4">
    <source>
        <dbReference type="EMBL" id="KND01942.1"/>
    </source>
</evidence>
<feature type="domain" description="Bud22" evidence="3">
    <location>
        <begin position="41"/>
        <end position="222"/>
    </location>
</feature>